<feature type="domain" description="DUF5709" evidence="2">
    <location>
        <begin position="88"/>
        <end position="133"/>
    </location>
</feature>
<comment type="caution">
    <text evidence="3">The sequence shown here is derived from an EMBL/GenBank/DDBJ whole genome shotgun (WGS) entry which is preliminary data.</text>
</comment>
<proteinExistence type="predicted"/>
<keyword evidence="4" id="KW-1185">Reference proteome</keyword>
<protein>
    <recommendedName>
        <fullName evidence="2">DUF5709 domain-containing protein</fullName>
    </recommendedName>
</protein>
<name>A0A2A9E610_9MICO</name>
<organism evidence="3 4">
    <name type="scientific">Sanguibacter antarcticus</name>
    <dbReference type="NCBI Taxonomy" id="372484"/>
    <lineage>
        <taxon>Bacteria</taxon>
        <taxon>Bacillati</taxon>
        <taxon>Actinomycetota</taxon>
        <taxon>Actinomycetes</taxon>
        <taxon>Micrococcales</taxon>
        <taxon>Sanguibacteraceae</taxon>
        <taxon>Sanguibacter</taxon>
    </lineage>
</organism>
<evidence type="ECO:0000256" key="1">
    <source>
        <dbReference type="SAM" id="MobiDB-lite"/>
    </source>
</evidence>
<dbReference type="EMBL" id="PDJG01000001">
    <property type="protein sequence ID" value="PFG33991.1"/>
    <property type="molecule type" value="Genomic_DNA"/>
</dbReference>
<dbReference type="OrthoDB" id="3212066at2"/>
<dbReference type="Pfam" id="PF18970">
    <property type="entry name" value="DUF5709"/>
    <property type="match status" value="1"/>
</dbReference>
<evidence type="ECO:0000259" key="2">
    <source>
        <dbReference type="Pfam" id="PF18970"/>
    </source>
</evidence>
<feature type="region of interest" description="Disordered" evidence="1">
    <location>
        <begin position="1"/>
        <end position="93"/>
    </location>
</feature>
<feature type="compositionally biased region" description="Polar residues" evidence="1">
    <location>
        <begin position="1"/>
        <end position="13"/>
    </location>
</feature>
<reference evidence="3 4" key="1">
    <citation type="submission" date="2017-10" db="EMBL/GenBank/DDBJ databases">
        <title>Sequencing the genomes of 1000 actinobacteria strains.</title>
        <authorList>
            <person name="Klenk H.-P."/>
        </authorList>
    </citation>
    <scope>NUCLEOTIDE SEQUENCE [LARGE SCALE GENOMIC DNA]</scope>
    <source>
        <strain evidence="3 4">DSM 18966</strain>
    </source>
</reference>
<gene>
    <name evidence="3" type="ORF">ATL42_1890</name>
</gene>
<dbReference type="RefSeq" id="WP_098455101.1">
    <property type="nucleotide sequence ID" value="NZ_PDJG01000001.1"/>
</dbReference>
<feature type="compositionally biased region" description="Basic and acidic residues" evidence="1">
    <location>
        <begin position="78"/>
        <end position="93"/>
    </location>
</feature>
<dbReference type="InterPro" id="IPR043763">
    <property type="entry name" value="DUF5709"/>
</dbReference>
<dbReference type="Proteomes" id="UP000225548">
    <property type="component" value="Unassembled WGS sequence"/>
</dbReference>
<dbReference type="AlphaFoldDB" id="A0A2A9E610"/>
<evidence type="ECO:0000313" key="4">
    <source>
        <dbReference type="Proteomes" id="UP000225548"/>
    </source>
</evidence>
<accession>A0A2A9E610</accession>
<sequence>MSEDTPATSTDNALGTEGDSDQLPGEDTLFADGTDADRPDEDYVPPTTPRPNHFGETAWEEEHGESLDQRLAQEQPELWEHADRGRPAPDRAGRLVADPEALEAPANDTFADAVPMDVNATSAEEAAVHLIDET</sequence>
<evidence type="ECO:0000313" key="3">
    <source>
        <dbReference type="EMBL" id="PFG33991.1"/>
    </source>
</evidence>